<evidence type="ECO:0000256" key="2">
    <source>
        <dbReference type="ARBA" id="ARBA00022803"/>
    </source>
</evidence>
<keyword evidence="5" id="KW-1185">Reference proteome</keyword>
<dbReference type="PROSITE" id="PS51257">
    <property type="entry name" value="PROKAR_LIPOPROTEIN"/>
    <property type="match status" value="1"/>
</dbReference>
<accession>A0AA90NXK2</accession>
<comment type="caution">
    <text evidence="4">The sequence shown here is derived from an EMBL/GenBank/DDBJ whole genome shotgun (WGS) entry which is preliminary data.</text>
</comment>
<dbReference type="Proteomes" id="UP001178148">
    <property type="component" value="Unassembled WGS sequence"/>
</dbReference>
<dbReference type="Pfam" id="PF14559">
    <property type="entry name" value="TPR_19"/>
    <property type="match status" value="2"/>
</dbReference>
<dbReference type="AlphaFoldDB" id="A0AA90NXK2"/>
<organism evidence="4 5">
    <name type="scientific">Candidatus Endonucleibacter bathymodioli</name>
    <dbReference type="NCBI Taxonomy" id="539814"/>
    <lineage>
        <taxon>Bacteria</taxon>
        <taxon>Pseudomonadati</taxon>
        <taxon>Pseudomonadota</taxon>
        <taxon>Gammaproteobacteria</taxon>
        <taxon>Oceanospirillales</taxon>
        <taxon>Endozoicomonadaceae</taxon>
        <taxon>Candidatus Endonucleibacter</taxon>
    </lineage>
</organism>
<dbReference type="EMBL" id="JASXSV010000020">
    <property type="protein sequence ID" value="MDP0589788.1"/>
    <property type="molecule type" value="Genomic_DNA"/>
</dbReference>
<keyword evidence="1" id="KW-0677">Repeat</keyword>
<proteinExistence type="predicted"/>
<evidence type="ECO:0000313" key="4">
    <source>
        <dbReference type="EMBL" id="MDP0589788.1"/>
    </source>
</evidence>
<dbReference type="InterPro" id="IPR051012">
    <property type="entry name" value="CellSynth/LPSAsmb/PSIAsmb"/>
</dbReference>
<dbReference type="SMART" id="SM00028">
    <property type="entry name" value="TPR"/>
    <property type="match status" value="6"/>
</dbReference>
<sequence>MLKITSYILTSLVVCSCSTIEKTSIRDQAKTSATEKSDVTLEYYQGAWDESIQLAIKTKTSTVAEQAAKRAMHQGNTNKAAAFYARAFELDKKNVEAGYQLAALHQKSGNVGQAEQLYRFLLKQSPRHLPSLEGIGLILLDQNNIKESRSFLVKTITIFQNQGPGAHRAHNYTPIKAFNGLGLLSDRISDYKQAHSYYRQGLKVDPNSITLMHNLAYSLYLSGDWKQAEPLLRKVLRIQPKYTRAIYNLALVNARARRFDRTIELLKQFMEPHEAINDAGYLAMMGGDNILAEKLFQQAIDQAPSYNETAWRNMDKLKQLKLNPKE</sequence>
<dbReference type="PROSITE" id="PS50005">
    <property type="entry name" value="TPR"/>
    <property type="match status" value="1"/>
</dbReference>
<dbReference type="InterPro" id="IPR011990">
    <property type="entry name" value="TPR-like_helical_dom_sf"/>
</dbReference>
<name>A0AA90NXK2_9GAMM</name>
<evidence type="ECO:0000256" key="1">
    <source>
        <dbReference type="ARBA" id="ARBA00022737"/>
    </source>
</evidence>
<reference evidence="4 5" key="1">
    <citation type="journal article" date="2023" name="bioRxiv">
        <title>An intranuclear bacterial parasite of deep-sea mussels expresses apoptosis inhibitors acquired from its host.</title>
        <authorList>
            <person name="Gonzalez Porras M.A."/>
            <person name="Assie A."/>
            <person name="Tietjen M."/>
            <person name="Violette M."/>
            <person name="Kleiner M."/>
            <person name="Gruber-Vodicka H."/>
            <person name="Dubilier N."/>
            <person name="Leisch N."/>
        </authorList>
    </citation>
    <scope>NUCLEOTIDE SEQUENCE [LARGE SCALE GENOMIC DNA]</scope>
    <source>
        <strain evidence="4">IAP13</strain>
    </source>
</reference>
<evidence type="ECO:0000313" key="5">
    <source>
        <dbReference type="Proteomes" id="UP001178148"/>
    </source>
</evidence>
<protein>
    <submittedName>
        <fullName evidence="4">Tetratricopeptide repeat protein</fullName>
    </submittedName>
</protein>
<keyword evidence="2 3" id="KW-0802">TPR repeat</keyword>
<dbReference type="Gene3D" id="1.25.40.10">
    <property type="entry name" value="Tetratricopeptide repeat domain"/>
    <property type="match status" value="2"/>
</dbReference>
<dbReference type="PANTHER" id="PTHR45586">
    <property type="entry name" value="TPR REPEAT-CONTAINING PROTEIN PA4667"/>
    <property type="match status" value="1"/>
</dbReference>
<feature type="repeat" description="TPR" evidence="3">
    <location>
        <begin position="175"/>
        <end position="208"/>
    </location>
</feature>
<gene>
    <name evidence="4" type="ORF">QS748_11600</name>
</gene>
<evidence type="ECO:0000256" key="3">
    <source>
        <dbReference type="PROSITE-ProRule" id="PRU00339"/>
    </source>
</evidence>
<dbReference type="PANTHER" id="PTHR45586:SF1">
    <property type="entry name" value="LIPOPOLYSACCHARIDE ASSEMBLY PROTEIN B"/>
    <property type="match status" value="1"/>
</dbReference>
<dbReference type="SUPFAM" id="SSF48452">
    <property type="entry name" value="TPR-like"/>
    <property type="match status" value="1"/>
</dbReference>
<dbReference type="InterPro" id="IPR019734">
    <property type="entry name" value="TPR_rpt"/>
</dbReference>